<sequence length="68" mass="7995">MEQCPVPTERPLTNKVSTEVRLSWISAMKRTLRSERNSPSRVRAEPPMRWCSGDLQFSCHRVMDKLYD</sequence>
<organism evidence="1 2">
    <name type="scientific">Plakobranchus ocellatus</name>
    <dbReference type="NCBI Taxonomy" id="259542"/>
    <lineage>
        <taxon>Eukaryota</taxon>
        <taxon>Metazoa</taxon>
        <taxon>Spiralia</taxon>
        <taxon>Lophotrochozoa</taxon>
        <taxon>Mollusca</taxon>
        <taxon>Gastropoda</taxon>
        <taxon>Heterobranchia</taxon>
        <taxon>Euthyneura</taxon>
        <taxon>Panpulmonata</taxon>
        <taxon>Sacoglossa</taxon>
        <taxon>Placobranchoidea</taxon>
        <taxon>Plakobranchidae</taxon>
        <taxon>Plakobranchus</taxon>
    </lineage>
</organism>
<evidence type="ECO:0000313" key="2">
    <source>
        <dbReference type="Proteomes" id="UP000735302"/>
    </source>
</evidence>
<accession>A0AAV4AQ23</accession>
<comment type="caution">
    <text evidence="1">The sequence shown here is derived from an EMBL/GenBank/DDBJ whole genome shotgun (WGS) entry which is preliminary data.</text>
</comment>
<gene>
    <name evidence="1" type="ORF">PoB_003639400</name>
</gene>
<reference evidence="1 2" key="1">
    <citation type="journal article" date="2021" name="Elife">
        <title>Chloroplast acquisition without the gene transfer in kleptoplastic sea slugs, Plakobranchus ocellatus.</title>
        <authorList>
            <person name="Maeda T."/>
            <person name="Takahashi S."/>
            <person name="Yoshida T."/>
            <person name="Shimamura S."/>
            <person name="Takaki Y."/>
            <person name="Nagai Y."/>
            <person name="Toyoda A."/>
            <person name="Suzuki Y."/>
            <person name="Arimoto A."/>
            <person name="Ishii H."/>
            <person name="Satoh N."/>
            <person name="Nishiyama T."/>
            <person name="Hasebe M."/>
            <person name="Maruyama T."/>
            <person name="Minagawa J."/>
            <person name="Obokata J."/>
            <person name="Shigenobu S."/>
        </authorList>
    </citation>
    <scope>NUCLEOTIDE SEQUENCE [LARGE SCALE GENOMIC DNA]</scope>
</reference>
<keyword evidence="2" id="KW-1185">Reference proteome</keyword>
<protein>
    <submittedName>
        <fullName evidence="1">Uncharacterized protein</fullName>
    </submittedName>
</protein>
<dbReference type="Proteomes" id="UP000735302">
    <property type="component" value="Unassembled WGS sequence"/>
</dbReference>
<evidence type="ECO:0000313" key="1">
    <source>
        <dbReference type="EMBL" id="GFO09889.1"/>
    </source>
</evidence>
<dbReference type="AlphaFoldDB" id="A0AAV4AQ23"/>
<dbReference type="EMBL" id="BLXT01004129">
    <property type="protein sequence ID" value="GFO09889.1"/>
    <property type="molecule type" value="Genomic_DNA"/>
</dbReference>
<name>A0AAV4AQ23_9GAST</name>
<proteinExistence type="predicted"/>